<keyword evidence="4" id="KW-1185">Reference proteome</keyword>
<dbReference type="Pfam" id="PF20689">
    <property type="entry name" value="bDLD1"/>
    <property type="match status" value="1"/>
</dbReference>
<dbReference type="EMBL" id="JBHFNR010000015">
    <property type="protein sequence ID" value="MFB2891678.1"/>
    <property type="molecule type" value="Genomic_DNA"/>
</dbReference>
<dbReference type="Pfam" id="PF19995">
    <property type="entry name" value="iSTAND"/>
    <property type="match status" value="1"/>
</dbReference>
<reference evidence="3 4" key="1">
    <citation type="submission" date="2024-09" db="EMBL/GenBank/DDBJ databases">
        <title>Floridaenema gen nov. (Aerosakkonemataceae, Aerosakkonematales ord. nov., Cyanobacteria) from benthic tropical and subtropical fresh waters, with the description of four new species.</title>
        <authorList>
            <person name="Moretto J.A."/>
            <person name="Berthold D.E."/>
            <person name="Lefler F.W."/>
            <person name="Huang I.-S."/>
            <person name="Laughinghouse H. IV."/>
        </authorList>
    </citation>
    <scope>NUCLEOTIDE SEQUENCE [LARGE SCALE GENOMIC DNA]</scope>
    <source>
        <strain evidence="3 4">BLCC-F50</strain>
    </source>
</reference>
<proteinExistence type="predicted"/>
<dbReference type="InterPro" id="IPR045475">
    <property type="entry name" value="iSTAND"/>
</dbReference>
<dbReference type="PROSITE" id="PS51257">
    <property type="entry name" value="PROKAR_LIPOPROTEIN"/>
    <property type="match status" value="1"/>
</dbReference>
<name>A0ABV4XKB8_9CYAN</name>
<accession>A0ABV4XKB8</accession>
<evidence type="ECO:0000259" key="1">
    <source>
        <dbReference type="Pfam" id="PF19995"/>
    </source>
</evidence>
<dbReference type="InterPro" id="IPR048917">
    <property type="entry name" value="bDLD1"/>
</dbReference>
<evidence type="ECO:0000259" key="2">
    <source>
        <dbReference type="Pfam" id="PF20689"/>
    </source>
</evidence>
<gene>
    <name evidence="3" type="ORF">ACE1CI_01920</name>
</gene>
<organism evidence="3 4">
    <name type="scientific">Floridaenema flaviceps BLCC-F50</name>
    <dbReference type="NCBI Taxonomy" id="3153642"/>
    <lineage>
        <taxon>Bacteria</taxon>
        <taxon>Bacillati</taxon>
        <taxon>Cyanobacteriota</taxon>
        <taxon>Cyanophyceae</taxon>
        <taxon>Oscillatoriophycideae</taxon>
        <taxon>Aerosakkonematales</taxon>
        <taxon>Aerosakkonemataceae</taxon>
        <taxon>Floridanema</taxon>
        <taxon>Floridanema flaviceps</taxon>
    </lineage>
</organism>
<protein>
    <submittedName>
        <fullName evidence="3">Uncharacterized protein</fullName>
    </submittedName>
</protein>
<evidence type="ECO:0000313" key="3">
    <source>
        <dbReference type="EMBL" id="MFB2891678.1"/>
    </source>
</evidence>
<feature type="domain" description="Bacterial Death-like" evidence="2">
    <location>
        <begin position="31"/>
        <end position="114"/>
    </location>
</feature>
<comment type="caution">
    <text evidence="3">The sequence shown here is derived from an EMBL/GenBank/DDBJ whole genome shotgun (WGS) entry which is preliminary data.</text>
</comment>
<dbReference type="Proteomes" id="UP001576784">
    <property type="component" value="Unassembled WGS sequence"/>
</dbReference>
<sequence>MGTKVSRWCPGISAVTGLVTSCGRLIVKAPPSELYQLCRELLLQCKQFESYKNLCALCVIDSLTFLKFKLQNASNPLELFNLNFDVLFCSEHRLHGWIFPIFLKQLRDCQHPDDMLWTKLDDLCAKVEAWKNQPQAYQQQAPQSEHRLFKSLLRIDFDEQEEAVMQVLDSPSYNKIAAFLVHGEEKFGQETLVTRLSQLPKLRNGRRIKIKVSGMEDISNFCDKVSEHLIDQEQRSWLSLSLIRDKIFEILKTQHLILILSEVHRSYLGFLPELINEFWQPLVESSNQRETYLAMFLVDNKGYVCKSGLSLAWQDNHPELPRIPLSLPPASRFPVRKLNEWVGMAVAAEVVPENLCVETLLAESQGGVPDLVYQRICYYCGFSWEGGLAKWLIQ</sequence>
<feature type="domain" description="Inactive STAND" evidence="1">
    <location>
        <begin position="152"/>
        <end position="298"/>
    </location>
</feature>
<evidence type="ECO:0000313" key="4">
    <source>
        <dbReference type="Proteomes" id="UP001576784"/>
    </source>
</evidence>